<evidence type="ECO:0000313" key="2">
    <source>
        <dbReference type="EMBL" id="AYB31944.1"/>
    </source>
</evidence>
<keyword evidence="1" id="KW-0812">Transmembrane</keyword>
<gene>
    <name evidence="2" type="ORF">D4L85_15830</name>
</gene>
<accession>A0A385SLV5</accession>
<evidence type="ECO:0000256" key="1">
    <source>
        <dbReference type="SAM" id="Phobius"/>
    </source>
</evidence>
<dbReference type="EMBL" id="CP032382">
    <property type="protein sequence ID" value="AYB31944.1"/>
    <property type="molecule type" value="Genomic_DNA"/>
</dbReference>
<organism evidence="2 3">
    <name type="scientific">Chryseolinea soli</name>
    <dbReference type="NCBI Taxonomy" id="2321403"/>
    <lineage>
        <taxon>Bacteria</taxon>
        <taxon>Pseudomonadati</taxon>
        <taxon>Bacteroidota</taxon>
        <taxon>Cytophagia</taxon>
        <taxon>Cytophagales</taxon>
        <taxon>Fulvivirgaceae</taxon>
        <taxon>Chryseolinea</taxon>
    </lineage>
</organism>
<dbReference type="AlphaFoldDB" id="A0A385SLV5"/>
<keyword evidence="3" id="KW-1185">Reference proteome</keyword>
<dbReference type="KEGG" id="chk:D4L85_15830"/>
<sequence>MRIGFEADFYIWSQSSALCHFNPFVSVSTIASPILMNFHALFDYFALLPIIVIGRPLDRNRM</sequence>
<keyword evidence="1" id="KW-0472">Membrane</keyword>
<feature type="transmembrane region" description="Helical" evidence="1">
    <location>
        <begin position="30"/>
        <end position="53"/>
    </location>
</feature>
<protein>
    <submittedName>
        <fullName evidence="2">Uncharacterized protein</fullName>
    </submittedName>
</protein>
<dbReference type="Proteomes" id="UP000266183">
    <property type="component" value="Chromosome"/>
</dbReference>
<proteinExistence type="predicted"/>
<name>A0A385SLV5_9BACT</name>
<reference evidence="3" key="1">
    <citation type="submission" date="2018-09" db="EMBL/GenBank/DDBJ databases">
        <title>Chryseolinea sp. KIS68-18 isolated from soil.</title>
        <authorList>
            <person name="Weon H.-Y."/>
            <person name="Kwon S.-W."/>
            <person name="Lee S.A."/>
        </authorList>
    </citation>
    <scope>NUCLEOTIDE SEQUENCE [LARGE SCALE GENOMIC DNA]</scope>
    <source>
        <strain evidence="3">KIS68-18</strain>
    </source>
</reference>
<evidence type="ECO:0000313" key="3">
    <source>
        <dbReference type="Proteomes" id="UP000266183"/>
    </source>
</evidence>
<keyword evidence="1" id="KW-1133">Transmembrane helix</keyword>